<keyword evidence="1" id="KW-1133">Transmembrane helix</keyword>
<feature type="transmembrane region" description="Helical" evidence="1">
    <location>
        <begin position="162"/>
        <end position="181"/>
    </location>
</feature>
<evidence type="ECO:0000313" key="6">
    <source>
        <dbReference type="EMBL" id="XDJ90708.1"/>
    </source>
</evidence>
<accession>A0AB39GJT1</accession>
<evidence type="ECO:0000313" key="2">
    <source>
        <dbReference type="EMBL" id="XDJ58644.1"/>
    </source>
</evidence>
<dbReference type="EMBL" id="CP158273">
    <property type="protein sequence ID" value="XDJ95083.1"/>
    <property type="molecule type" value="Genomic_DNA"/>
</dbReference>
<evidence type="ECO:0000313" key="5">
    <source>
        <dbReference type="EMBL" id="XDJ86766.1"/>
    </source>
</evidence>
<dbReference type="EMBL" id="CP158270">
    <property type="protein sequence ID" value="XDJ90708.1"/>
    <property type="molecule type" value="Genomic_DNA"/>
</dbReference>
<feature type="transmembrane region" description="Helical" evidence="1">
    <location>
        <begin position="117"/>
        <end position="141"/>
    </location>
</feature>
<dbReference type="EMBL" id="CP158272">
    <property type="protein sequence ID" value="XDJ97731.1"/>
    <property type="molecule type" value="Genomic_DNA"/>
</dbReference>
<dbReference type="PANTHER" id="PTHR40078">
    <property type="entry name" value="INTEGRAL MEMBRANE PROTEIN-RELATED"/>
    <property type="match status" value="1"/>
</dbReference>
<evidence type="ECO:0000313" key="7">
    <source>
        <dbReference type="EMBL" id="XDJ93940.1"/>
    </source>
</evidence>
<dbReference type="EMBL" id="CP158265">
    <property type="protein sequence ID" value="XDJ76462.1"/>
    <property type="molecule type" value="Genomic_DNA"/>
</dbReference>
<feature type="transmembrane region" description="Helical" evidence="1">
    <location>
        <begin position="187"/>
        <end position="211"/>
    </location>
</feature>
<evidence type="ECO:0000313" key="9">
    <source>
        <dbReference type="EMBL" id="XDJ97731.1"/>
    </source>
</evidence>
<evidence type="ECO:0000313" key="8">
    <source>
        <dbReference type="EMBL" id="XDJ95083.1"/>
    </source>
</evidence>
<feature type="transmembrane region" description="Helical" evidence="1">
    <location>
        <begin position="25"/>
        <end position="43"/>
    </location>
</feature>
<evidence type="ECO:0000313" key="4">
    <source>
        <dbReference type="EMBL" id="XDJ76462.1"/>
    </source>
</evidence>
<keyword evidence="1" id="KW-0812">Transmembrane</keyword>
<dbReference type="InterPro" id="IPR038750">
    <property type="entry name" value="YczE/YyaS-like"/>
</dbReference>
<name>A0AB39GJT1_9BURK</name>
<proteinExistence type="predicted"/>
<evidence type="ECO:0008006" key="10">
    <source>
        <dbReference type="Google" id="ProtNLM"/>
    </source>
</evidence>
<dbReference type="Pfam" id="PF19700">
    <property type="entry name" value="DUF6198"/>
    <property type="match status" value="1"/>
</dbReference>
<reference evidence="6" key="1">
    <citation type="submission" date="2024-05" db="EMBL/GenBank/DDBJ databases">
        <authorList>
            <person name="Luo Y.-C."/>
            <person name="Nicholds J."/>
            <person name="Mortimer T."/>
            <person name="Maboni G."/>
        </authorList>
    </citation>
    <scope>NUCLEOTIDE SEQUENCE</scope>
    <source>
        <strain evidence="8">124370</strain>
        <strain evidence="9">124566</strain>
        <strain evidence="7">124953</strain>
        <strain evidence="6">130308</strain>
        <strain evidence="5">130416</strain>
        <strain evidence="4">143769</strain>
        <strain evidence="3">143936</strain>
        <strain evidence="2">148131</strain>
    </source>
</reference>
<dbReference type="EMBL" id="CP158271">
    <property type="protein sequence ID" value="XDJ93940.1"/>
    <property type="molecule type" value="Genomic_DNA"/>
</dbReference>
<dbReference type="AlphaFoldDB" id="A0AB39GJT1"/>
<dbReference type="RefSeq" id="WP_368648103.1">
    <property type="nucleotide sequence ID" value="NZ_CP158258.1"/>
</dbReference>
<keyword evidence="1" id="KW-0472">Membrane</keyword>
<evidence type="ECO:0000313" key="3">
    <source>
        <dbReference type="EMBL" id="XDJ71197.1"/>
    </source>
</evidence>
<protein>
    <recommendedName>
        <fullName evidence="10">Membrane protein YczE</fullName>
    </recommendedName>
</protein>
<gene>
    <name evidence="2" type="ORF">ABRY90_01610</name>
    <name evidence="7" type="ORF">ABRY95_02675</name>
    <name evidence="5" type="ORF">ABRY98_07255</name>
    <name evidence="8" type="ORF">ABRZ05_08145</name>
    <name evidence="3" type="ORF">ABRZ06_09675</name>
    <name evidence="4" type="ORF">ABRZ10_09840</name>
    <name evidence="9" type="ORF">ABRZ11_07800</name>
    <name evidence="6" type="ORF">ABRZ12_13900</name>
</gene>
<dbReference type="PANTHER" id="PTHR40078:SF1">
    <property type="entry name" value="INTEGRAL MEMBRANE PROTEIN"/>
    <property type="match status" value="1"/>
</dbReference>
<evidence type="ECO:0000256" key="1">
    <source>
        <dbReference type="SAM" id="Phobius"/>
    </source>
</evidence>
<organism evidence="6">
    <name type="scientific">Castellaniella ginsengisoli</name>
    <dbReference type="NCBI Taxonomy" id="546114"/>
    <lineage>
        <taxon>Bacteria</taxon>
        <taxon>Pseudomonadati</taxon>
        <taxon>Pseudomonadota</taxon>
        <taxon>Betaproteobacteria</taxon>
        <taxon>Burkholderiales</taxon>
        <taxon>Alcaligenaceae</taxon>
        <taxon>Castellaniella</taxon>
    </lineage>
</organism>
<dbReference type="EMBL" id="CP158258">
    <property type="protein sequence ID" value="XDJ58644.1"/>
    <property type="molecule type" value="Genomic_DNA"/>
</dbReference>
<feature type="transmembrane region" description="Helical" evidence="1">
    <location>
        <begin position="63"/>
        <end position="83"/>
    </location>
</feature>
<dbReference type="EMBL" id="CP158263">
    <property type="protein sequence ID" value="XDJ71197.1"/>
    <property type="molecule type" value="Genomic_DNA"/>
</dbReference>
<feature type="transmembrane region" description="Helical" evidence="1">
    <location>
        <begin position="90"/>
        <end position="111"/>
    </location>
</feature>
<sequence length="217" mass="23103">MNPSIELVQLGPLAQLRTGRLVRRLAQLMIGLVFYGVSMAMMIRGNLGLSPWDALHVGLTGHFPLSFSEVVIYVSFLVLLLWIPLREIPGVGTIANALVIGLSADLALQVLDAPGHLGARLLLTVGGVLLCGLGSALYIGAQLGRGPRDGLMTGLQRVTGRSLRLVRTVLEMTVLLMGLLLGGLEMLGVGTLLFSVLIGPLTQALLPWTLVAPECRR</sequence>
<dbReference type="EMBL" id="CP158269">
    <property type="protein sequence ID" value="XDJ86766.1"/>
    <property type="molecule type" value="Genomic_DNA"/>
</dbReference>